<dbReference type="STRING" id="1176165.GCA_001584405_00239"/>
<dbReference type="InterPro" id="IPR050583">
    <property type="entry name" value="Mycobacterial_A85_antigen"/>
</dbReference>
<dbReference type="AlphaFoldDB" id="A0A2I1IIG4"/>
<dbReference type="InterPro" id="IPR029058">
    <property type="entry name" value="AB_hydrolase_fold"/>
</dbReference>
<dbReference type="Pfam" id="PF00756">
    <property type="entry name" value="Esterase"/>
    <property type="match status" value="1"/>
</dbReference>
<reference evidence="2 3" key="1">
    <citation type="submission" date="2017-12" db="EMBL/GenBank/DDBJ databases">
        <title>Phylogenetic diversity of female urinary microbiome.</title>
        <authorList>
            <person name="Thomas-White K."/>
            <person name="Wolfe A.J."/>
        </authorList>
    </citation>
    <scope>NUCLEOTIDE SEQUENCE [LARGE SCALE GENOMIC DNA]</scope>
    <source>
        <strain evidence="2 3">UMB0426</strain>
    </source>
</reference>
<dbReference type="SUPFAM" id="SSF53474">
    <property type="entry name" value="alpha/beta-Hydrolases"/>
    <property type="match status" value="1"/>
</dbReference>
<accession>A0A2I1IIG4</accession>
<evidence type="ECO:0000313" key="2">
    <source>
        <dbReference type="EMBL" id="PKY70924.1"/>
    </source>
</evidence>
<dbReference type="RefSeq" id="WP_101671923.1">
    <property type="nucleotide sequence ID" value="NZ_PKGO01000002.1"/>
</dbReference>
<dbReference type="PANTHER" id="PTHR48098:SF1">
    <property type="entry name" value="DIACYLGLYCEROL ACYLTRANSFERASE_MYCOLYLTRANSFERASE AG85A"/>
    <property type="match status" value="1"/>
</dbReference>
<evidence type="ECO:0000256" key="1">
    <source>
        <dbReference type="SAM" id="MobiDB-lite"/>
    </source>
</evidence>
<feature type="compositionally biased region" description="Basic and acidic residues" evidence="1">
    <location>
        <begin position="474"/>
        <end position="487"/>
    </location>
</feature>
<sequence length="498" mass="54335">MVKRSLRMSVGARAVRALTARRSAAGLYPAYSESTSFLGPEPTGFEAAHVHVREKRKLSRRLREFFVYSPALGRTVGVRVLLPGIPQEHAVPLFLFHGGGDDFRSWTDLGRAELHTRGSRFLVVMPDAGAAVYSRHELAPGHVEDWPEFHVRELPMLIGDLYSTCPELRVAAGLSMGGYGAMKYAAWRPDLYAAAAAFSSPLIPQAAPPLFEILALRAGAPADSLFGSFKDGDARWEANSPYDLAENLRGLDIWLSAGSGTPDDAENSSESADVMEAHLHNHGGRFAERLSELGIKHAWAPRETGMHNWFAWQRELKAWLAHSTQAGLDRSPTGTPSRDPRPRFWTSVADGAPFTFISGLPVFEIYGWKVEISRRRPQIVTFGDVSPSGFTLNGAGTFRVTSPPMFMPGAEASITVRSPLGVNPYTTRADASGAISITGQMGAALHDPIVPGNRTKHFRTWGQAAVTEVIIRGQRKDSDKSATMERSRKPKKLPKGGG</sequence>
<comment type="caution">
    <text evidence="2">The sequence shown here is derived from an EMBL/GenBank/DDBJ whole genome shotgun (WGS) entry which is preliminary data.</text>
</comment>
<gene>
    <name evidence="2" type="ORF">CYJ40_02385</name>
</gene>
<proteinExistence type="predicted"/>
<evidence type="ECO:0008006" key="4">
    <source>
        <dbReference type="Google" id="ProtNLM"/>
    </source>
</evidence>
<evidence type="ECO:0000313" key="3">
    <source>
        <dbReference type="Proteomes" id="UP000242755"/>
    </source>
</evidence>
<dbReference type="PANTHER" id="PTHR48098">
    <property type="entry name" value="ENTEROCHELIN ESTERASE-RELATED"/>
    <property type="match status" value="1"/>
</dbReference>
<dbReference type="Proteomes" id="UP000242755">
    <property type="component" value="Unassembled WGS sequence"/>
</dbReference>
<dbReference type="Gene3D" id="3.40.50.1820">
    <property type="entry name" value="alpha/beta hydrolase"/>
    <property type="match status" value="1"/>
</dbReference>
<dbReference type="GO" id="GO:0016747">
    <property type="term" value="F:acyltransferase activity, transferring groups other than amino-acyl groups"/>
    <property type="evidence" value="ECO:0007669"/>
    <property type="project" value="TreeGrafter"/>
</dbReference>
<feature type="region of interest" description="Disordered" evidence="1">
    <location>
        <begin position="472"/>
        <end position="498"/>
    </location>
</feature>
<protein>
    <recommendedName>
        <fullName evidence="4">Esterase</fullName>
    </recommendedName>
</protein>
<organism evidence="2 3">
    <name type="scientific">Brevibacterium ravenspurgense</name>
    <dbReference type="NCBI Taxonomy" id="479117"/>
    <lineage>
        <taxon>Bacteria</taxon>
        <taxon>Bacillati</taxon>
        <taxon>Actinomycetota</taxon>
        <taxon>Actinomycetes</taxon>
        <taxon>Micrococcales</taxon>
        <taxon>Brevibacteriaceae</taxon>
        <taxon>Brevibacterium</taxon>
    </lineage>
</organism>
<dbReference type="InterPro" id="IPR000801">
    <property type="entry name" value="Esterase-like"/>
</dbReference>
<feature type="compositionally biased region" description="Basic residues" evidence="1">
    <location>
        <begin position="488"/>
        <end position="498"/>
    </location>
</feature>
<dbReference type="EMBL" id="PKGO01000002">
    <property type="protein sequence ID" value="PKY70924.1"/>
    <property type="molecule type" value="Genomic_DNA"/>
</dbReference>
<name>A0A2I1IIG4_9MICO</name>